<evidence type="ECO:0000259" key="1">
    <source>
        <dbReference type="Pfam" id="PF12728"/>
    </source>
</evidence>
<organism evidence="2 3">
    <name type="scientific">Arthrobacter alpinus</name>
    <dbReference type="NCBI Taxonomy" id="656366"/>
    <lineage>
        <taxon>Bacteria</taxon>
        <taxon>Bacillati</taxon>
        <taxon>Actinomycetota</taxon>
        <taxon>Actinomycetes</taxon>
        <taxon>Micrococcales</taxon>
        <taxon>Micrococcaceae</taxon>
        <taxon>Arthrobacter</taxon>
    </lineage>
</organism>
<dbReference type="GO" id="GO:0003677">
    <property type="term" value="F:DNA binding"/>
    <property type="evidence" value="ECO:0007669"/>
    <property type="project" value="InterPro"/>
</dbReference>
<dbReference type="SUPFAM" id="SSF46955">
    <property type="entry name" value="Putative DNA-binding domain"/>
    <property type="match status" value="1"/>
</dbReference>
<dbReference type="InterPro" id="IPR010093">
    <property type="entry name" value="SinI_DNA-bd"/>
</dbReference>
<dbReference type="Proteomes" id="UP000059574">
    <property type="component" value="Chromosome"/>
</dbReference>
<protein>
    <recommendedName>
        <fullName evidence="1">Helix-turn-helix domain-containing protein</fullName>
    </recommendedName>
</protein>
<gene>
    <name evidence="2" type="ORF">AS189_18990</name>
</gene>
<proteinExistence type="predicted"/>
<dbReference type="AlphaFoldDB" id="A0A0S2M3L6"/>
<accession>A0A0S2M3L6</accession>
<reference evidence="3" key="1">
    <citation type="submission" date="2015-11" db="EMBL/GenBank/DDBJ databases">
        <authorList>
            <person name="Kumar R."/>
            <person name="Singh D."/>
            <person name="Swarnkar M.K."/>
            <person name="Singh A.K."/>
            <person name="Kumar S."/>
        </authorList>
    </citation>
    <scope>NUCLEOTIDE SEQUENCE [LARGE SCALE GENOMIC DNA]</scope>
    <source>
        <strain evidence="3">ERGS4:06</strain>
    </source>
</reference>
<evidence type="ECO:0000313" key="2">
    <source>
        <dbReference type="EMBL" id="ALO68206.1"/>
    </source>
</evidence>
<dbReference type="RefSeq" id="WP_062292601.1">
    <property type="nucleotide sequence ID" value="NZ_CP013200.1"/>
</dbReference>
<sequence length="71" mass="8287">MSISTQNSRHIDSDTTQWLSPTEICSELQIPLQTFYQWRAKGIGPHAYRIGRHLRVSKEDFEAWLSLRSDP</sequence>
<evidence type="ECO:0000313" key="3">
    <source>
        <dbReference type="Proteomes" id="UP000059574"/>
    </source>
</evidence>
<dbReference type="InterPro" id="IPR041657">
    <property type="entry name" value="HTH_17"/>
</dbReference>
<dbReference type="InterPro" id="IPR009061">
    <property type="entry name" value="DNA-bd_dom_put_sf"/>
</dbReference>
<reference evidence="2 3" key="2">
    <citation type="journal article" date="2016" name="J. Biotechnol.">
        <title>Complete genome sequence of Arthrobacter alpinus ERGS4:06, a yellow pigmented bacterium tolerant to cold and radiations isolated from Sikkim Himalaya.</title>
        <authorList>
            <person name="Kumar R."/>
            <person name="Singh D."/>
            <person name="Swarnkar M.K."/>
            <person name="Singh A.K."/>
            <person name="Kumar S."/>
        </authorList>
    </citation>
    <scope>NUCLEOTIDE SEQUENCE [LARGE SCALE GENOMIC DNA]</scope>
    <source>
        <strain evidence="2 3">ERGS4:06</strain>
    </source>
</reference>
<dbReference type="OrthoDB" id="194758at2"/>
<dbReference type="NCBIfam" id="TIGR01764">
    <property type="entry name" value="excise"/>
    <property type="match status" value="1"/>
</dbReference>
<name>A0A0S2M3L6_9MICC</name>
<dbReference type="Pfam" id="PF12728">
    <property type="entry name" value="HTH_17"/>
    <property type="match status" value="1"/>
</dbReference>
<feature type="domain" description="Helix-turn-helix" evidence="1">
    <location>
        <begin position="18"/>
        <end position="65"/>
    </location>
</feature>
<dbReference type="EMBL" id="CP013200">
    <property type="protein sequence ID" value="ALO68206.1"/>
    <property type="molecule type" value="Genomic_DNA"/>
</dbReference>